<name>A0A4U8W1G6_9NOCA</name>
<evidence type="ECO:0000256" key="6">
    <source>
        <dbReference type="ARBA" id="ARBA00022777"/>
    </source>
</evidence>
<feature type="transmembrane region" description="Helical" evidence="9">
    <location>
        <begin position="85"/>
        <end position="104"/>
    </location>
</feature>
<organism evidence="11 12">
    <name type="scientific">Nocardia cyriacigeorgica</name>
    <dbReference type="NCBI Taxonomy" id="135487"/>
    <lineage>
        <taxon>Bacteria</taxon>
        <taxon>Bacillati</taxon>
        <taxon>Actinomycetota</taxon>
        <taxon>Actinomycetes</taxon>
        <taxon>Mycobacteriales</taxon>
        <taxon>Nocardiaceae</taxon>
        <taxon>Nocardia</taxon>
    </lineage>
</organism>
<keyword evidence="9" id="KW-1133">Transmembrane helix</keyword>
<evidence type="ECO:0000313" key="12">
    <source>
        <dbReference type="Proteomes" id="UP000290439"/>
    </source>
</evidence>
<dbReference type="InterPro" id="IPR055558">
    <property type="entry name" value="DUF7134"/>
</dbReference>
<keyword evidence="3" id="KW-0597">Phosphoprotein</keyword>
<dbReference type="PANTHER" id="PTHR24421:SF10">
    <property type="entry name" value="NITRATE_NITRITE SENSOR PROTEIN NARQ"/>
    <property type="match status" value="1"/>
</dbReference>
<keyword evidence="9" id="KW-0472">Membrane</keyword>
<dbReference type="InterPro" id="IPR011712">
    <property type="entry name" value="Sig_transdc_His_kin_sub3_dim/P"/>
</dbReference>
<dbReference type="PROSITE" id="PS50109">
    <property type="entry name" value="HIS_KIN"/>
    <property type="match status" value="1"/>
</dbReference>
<dbReference type="InterPro" id="IPR036890">
    <property type="entry name" value="HATPase_C_sf"/>
</dbReference>
<dbReference type="GO" id="GO:0016020">
    <property type="term" value="C:membrane"/>
    <property type="evidence" value="ECO:0007669"/>
    <property type="project" value="InterPro"/>
</dbReference>
<gene>
    <name evidence="11" type="primary">desK_2</name>
    <name evidence="11" type="ORF">NCTC10797_01990</name>
</gene>
<evidence type="ECO:0000256" key="3">
    <source>
        <dbReference type="ARBA" id="ARBA00022553"/>
    </source>
</evidence>
<evidence type="ECO:0000313" key="11">
    <source>
        <dbReference type="EMBL" id="VFA98224.1"/>
    </source>
</evidence>
<comment type="catalytic activity">
    <reaction evidence="1">
        <text>ATP + protein L-histidine = ADP + protein N-phospho-L-histidine.</text>
        <dbReference type="EC" id="2.7.13.3"/>
    </reaction>
</comment>
<dbReference type="GO" id="GO:0000155">
    <property type="term" value="F:phosphorelay sensor kinase activity"/>
    <property type="evidence" value="ECO:0007669"/>
    <property type="project" value="InterPro"/>
</dbReference>
<protein>
    <recommendedName>
        <fullName evidence="2">histidine kinase</fullName>
        <ecNumber evidence="2">2.7.13.3</ecNumber>
    </recommendedName>
</protein>
<evidence type="ECO:0000256" key="1">
    <source>
        <dbReference type="ARBA" id="ARBA00000085"/>
    </source>
</evidence>
<keyword evidence="7" id="KW-0067">ATP-binding</keyword>
<evidence type="ECO:0000259" key="10">
    <source>
        <dbReference type="PROSITE" id="PS50109"/>
    </source>
</evidence>
<keyword evidence="9" id="KW-0812">Transmembrane</keyword>
<dbReference type="SMART" id="SM00387">
    <property type="entry name" value="HATPase_c"/>
    <property type="match status" value="1"/>
</dbReference>
<feature type="transmembrane region" description="Helical" evidence="9">
    <location>
        <begin position="38"/>
        <end position="56"/>
    </location>
</feature>
<evidence type="ECO:0000256" key="4">
    <source>
        <dbReference type="ARBA" id="ARBA00022679"/>
    </source>
</evidence>
<dbReference type="Gene3D" id="3.30.565.10">
    <property type="entry name" value="Histidine kinase-like ATPase, C-terminal domain"/>
    <property type="match status" value="1"/>
</dbReference>
<sequence>MTGAPGRPACAPSPAGAAATHTLNGMRRFSLWLRGKPIVADSMLAGVLLVLDVLGVSTAHNKVAFVALSLVLPLPMILRRVYPRLMAAAMLGLSITTTAVSYLTEEESEHVALLGLGIMLYTLVAYVGRREGLLFLAGLVLDTGLSMLATGFPAGTDLAFVIVLYALCWTLAEFIGARHAYDTEVAARLAVADYDRERRAHDAVSAERTRIARELHDVVAHAVSVIIVQADGAKYALRHDPDAAEQAVTTIAATGREALRELRRTVALLRTEHAPDQLPQHGTAGLAKVVQMMRGTGLAVELEMTGELDDIAPEISLGVHRIVQESLTNTLRHAGAHPKAWVRVQRRDDDVLIEVTDSGGVPVEEPENRITGSGLGLAGMRERVAVLGGSMEAGRAPDGSWRVRATIPLVQPD</sequence>
<reference evidence="11 12" key="1">
    <citation type="submission" date="2019-02" db="EMBL/GenBank/DDBJ databases">
        <authorList>
            <consortium name="Pathogen Informatics"/>
        </authorList>
    </citation>
    <scope>NUCLEOTIDE SEQUENCE [LARGE SCALE GENOMIC DNA]</scope>
    <source>
        <strain evidence="11 12">3012STDY6756504</strain>
    </source>
</reference>
<dbReference type="AlphaFoldDB" id="A0A4U8W1G6"/>
<evidence type="ECO:0000256" key="8">
    <source>
        <dbReference type="ARBA" id="ARBA00023012"/>
    </source>
</evidence>
<dbReference type="GO" id="GO:0005524">
    <property type="term" value="F:ATP binding"/>
    <property type="evidence" value="ECO:0007669"/>
    <property type="project" value="UniProtKB-KW"/>
</dbReference>
<dbReference type="InterPro" id="IPR003594">
    <property type="entry name" value="HATPase_dom"/>
</dbReference>
<dbReference type="CDD" id="cd16917">
    <property type="entry name" value="HATPase_UhpB-NarQ-NarX-like"/>
    <property type="match status" value="1"/>
</dbReference>
<dbReference type="PANTHER" id="PTHR24421">
    <property type="entry name" value="NITRATE/NITRITE SENSOR PROTEIN NARX-RELATED"/>
    <property type="match status" value="1"/>
</dbReference>
<evidence type="ECO:0000256" key="7">
    <source>
        <dbReference type="ARBA" id="ARBA00022840"/>
    </source>
</evidence>
<dbReference type="InterPro" id="IPR050482">
    <property type="entry name" value="Sensor_HK_TwoCompSys"/>
</dbReference>
<feature type="transmembrane region" description="Helical" evidence="9">
    <location>
        <begin position="110"/>
        <end position="127"/>
    </location>
</feature>
<feature type="transmembrane region" description="Helical" evidence="9">
    <location>
        <begin position="158"/>
        <end position="176"/>
    </location>
</feature>
<keyword evidence="5" id="KW-0547">Nucleotide-binding</keyword>
<dbReference type="Pfam" id="PF07730">
    <property type="entry name" value="HisKA_3"/>
    <property type="match status" value="1"/>
</dbReference>
<dbReference type="InterPro" id="IPR005467">
    <property type="entry name" value="His_kinase_dom"/>
</dbReference>
<keyword evidence="8" id="KW-0902">Two-component regulatory system</keyword>
<feature type="transmembrane region" description="Helical" evidence="9">
    <location>
        <begin position="134"/>
        <end position="152"/>
    </location>
</feature>
<keyword evidence="4 11" id="KW-0808">Transferase</keyword>
<evidence type="ECO:0000256" key="9">
    <source>
        <dbReference type="SAM" id="Phobius"/>
    </source>
</evidence>
<evidence type="ECO:0000256" key="2">
    <source>
        <dbReference type="ARBA" id="ARBA00012438"/>
    </source>
</evidence>
<dbReference type="Pfam" id="PF23539">
    <property type="entry name" value="DUF7134"/>
    <property type="match status" value="1"/>
</dbReference>
<dbReference type="Gene3D" id="1.20.5.1930">
    <property type="match status" value="1"/>
</dbReference>
<dbReference type="EMBL" id="LR215973">
    <property type="protein sequence ID" value="VFA98224.1"/>
    <property type="molecule type" value="Genomic_DNA"/>
</dbReference>
<accession>A0A4U8W1G6</accession>
<feature type="domain" description="Histidine kinase" evidence="10">
    <location>
        <begin position="319"/>
        <end position="411"/>
    </location>
</feature>
<evidence type="ECO:0000256" key="5">
    <source>
        <dbReference type="ARBA" id="ARBA00022741"/>
    </source>
</evidence>
<dbReference type="EC" id="2.7.13.3" evidence="2"/>
<dbReference type="Proteomes" id="UP000290439">
    <property type="component" value="Chromosome"/>
</dbReference>
<keyword evidence="6 11" id="KW-0418">Kinase</keyword>
<dbReference type="SUPFAM" id="SSF55874">
    <property type="entry name" value="ATPase domain of HSP90 chaperone/DNA topoisomerase II/histidine kinase"/>
    <property type="match status" value="1"/>
</dbReference>
<dbReference type="Pfam" id="PF02518">
    <property type="entry name" value="HATPase_c"/>
    <property type="match status" value="1"/>
</dbReference>
<proteinExistence type="predicted"/>
<dbReference type="GO" id="GO:0046983">
    <property type="term" value="F:protein dimerization activity"/>
    <property type="evidence" value="ECO:0007669"/>
    <property type="project" value="InterPro"/>
</dbReference>